<dbReference type="Proteomes" id="UP000215145">
    <property type="component" value="Unassembled WGS sequence"/>
</dbReference>
<evidence type="ECO:0000313" key="7">
    <source>
        <dbReference type="Proteomes" id="UP000215145"/>
    </source>
</evidence>
<dbReference type="PANTHER" id="PTHR47506:SF1">
    <property type="entry name" value="HTH-TYPE TRANSCRIPTIONAL REGULATOR YJDC"/>
    <property type="match status" value="1"/>
</dbReference>
<dbReference type="Pfam" id="PF00440">
    <property type="entry name" value="TetR_N"/>
    <property type="match status" value="1"/>
</dbReference>
<name>A0A229P2W2_9BACL</name>
<accession>A0A229P2W2</accession>
<reference evidence="6 7" key="1">
    <citation type="submission" date="2017-07" db="EMBL/GenBank/DDBJ databases">
        <title>Paenibacillus herberti R33 genome sequencing and assembly.</title>
        <authorList>
            <person name="Su W."/>
        </authorList>
    </citation>
    <scope>NUCLEOTIDE SEQUENCE [LARGE SCALE GENOMIC DNA]</scope>
    <source>
        <strain evidence="6 7">R33</strain>
    </source>
</reference>
<feature type="domain" description="HTH tetR-type" evidence="5">
    <location>
        <begin position="6"/>
        <end position="66"/>
    </location>
</feature>
<gene>
    <name evidence="6" type="ORF">CGZ75_06925</name>
</gene>
<evidence type="ECO:0000256" key="1">
    <source>
        <dbReference type="ARBA" id="ARBA00023015"/>
    </source>
</evidence>
<keyword evidence="1" id="KW-0805">Transcription regulation</keyword>
<dbReference type="InterPro" id="IPR036271">
    <property type="entry name" value="Tet_transcr_reg_TetR-rel_C_sf"/>
</dbReference>
<dbReference type="AlphaFoldDB" id="A0A229P2W2"/>
<sequence length="195" mass="22016">MARPKEFDPSEALDKALELFWVKGFEAASVQELCSAMGINRGSLYETFGDKETLFVSCINRFREKQERELFSKLERREADPRQQLQDFLEASGESTMHNLSRGRGCFMANSTLGSAALLPPVVECVEAYMTYQEDVLYRFLEDAGNRSLLRQGVNTRETARFLLVIKQGIHASARTATGRETIPDACRMAIEAVF</sequence>
<evidence type="ECO:0000256" key="4">
    <source>
        <dbReference type="PROSITE-ProRule" id="PRU00335"/>
    </source>
</evidence>
<dbReference type="EMBL" id="NMUQ01000001">
    <property type="protein sequence ID" value="OXM16401.1"/>
    <property type="molecule type" value="Genomic_DNA"/>
</dbReference>
<organism evidence="6 7">
    <name type="scientific">Paenibacillus herberti</name>
    <dbReference type="NCBI Taxonomy" id="1619309"/>
    <lineage>
        <taxon>Bacteria</taxon>
        <taxon>Bacillati</taxon>
        <taxon>Bacillota</taxon>
        <taxon>Bacilli</taxon>
        <taxon>Bacillales</taxon>
        <taxon>Paenibacillaceae</taxon>
        <taxon>Paenibacillus</taxon>
    </lineage>
</organism>
<keyword evidence="7" id="KW-1185">Reference proteome</keyword>
<dbReference type="PRINTS" id="PR00455">
    <property type="entry name" value="HTHTETR"/>
</dbReference>
<evidence type="ECO:0000256" key="3">
    <source>
        <dbReference type="ARBA" id="ARBA00023163"/>
    </source>
</evidence>
<proteinExistence type="predicted"/>
<comment type="caution">
    <text evidence="6">The sequence shown here is derived from an EMBL/GenBank/DDBJ whole genome shotgun (WGS) entry which is preliminary data.</text>
</comment>
<keyword evidence="3" id="KW-0804">Transcription</keyword>
<dbReference type="Gene3D" id="1.10.357.10">
    <property type="entry name" value="Tetracycline Repressor, domain 2"/>
    <property type="match status" value="1"/>
</dbReference>
<evidence type="ECO:0000256" key="2">
    <source>
        <dbReference type="ARBA" id="ARBA00023125"/>
    </source>
</evidence>
<protein>
    <recommendedName>
        <fullName evidence="5">HTH tetR-type domain-containing protein</fullName>
    </recommendedName>
</protein>
<dbReference type="InterPro" id="IPR001647">
    <property type="entry name" value="HTH_TetR"/>
</dbReference>
<feature type="DNA-binding region" description="H-T-H motif" evidence="4">
    <location>
        <begin position="29"/>
        <end position="48"/>
    </location>
</feature>
<dbReference type="InterPro" id="IPR009057">
    <property type="entry name" value="Homeodomain-like_sf"/>
</dbReference>
<dbReference type="GO" id="GO:0003677">
    <property type="term" value="F:DNA binding"/>
    <property type="evidence" value="ECO:0007669"/>
    <property type="project" value="UniProtKB-UniRule"/>
</dbReference>
<dbReference type="Gene3D" id="1.10.10.60">
    <property type="entry name" value="Homeodomain-like"/>
    <property type="match status" value="1"/>
</dbReference>
<dbReference type="PROSITE" id="PS50977">
    <property type="entry name" value="HTH_TETR_2"/>
    <property type="match status" value="1"/>
</dbReference>
<evidence type="ECO:0000313" key="6">
    <source>
        <dbReference type="EMBL" id="OXM16401.1"/>
    </source>
</evidence>
<dbReference type="OrthoDB" id="9795242at2"/>
<dbReference type="SUPFAM" id="SSF48498">
    <property type="entry name" value="Tetracyclin repressor-like, C-terminal domain"/>
    <property type="match status" value="1"/>
</dbReference>
<dbReference type="RefSeq" id="WP_089523486.1">
    <property type="nucleotide sequence ID" value="NZ_NMUQ01000001.1"/>
</dbReference>
<dbReference type="PANTHER" id="PTHR47506">
    <property type="entry name" value="TRANSCRIPTIONAL REGULATORY PROTEIN"/>
    <property type="match status" value="1"/>
</dbReference>
<keyword evidence="2 4" id="KW-0238">DNA-binding</keyword>
<evidence type="ECO:0000259" key="5">
    <source>
        <dbReference type="PROSITE" id="PS50977"/>
    </source>
</evidence>
<dbReference type="SUPFAM" id="SSF46689">
    <property type="entry name" value="Homeodomain-like"/>
    <property type="match status" value="1"/>
</dbReference>